<dbReference type="InterPro" id="IPR051673">
    <property type="entry name" value="SSDNA_exonuclease_RecJ"/>
</dbReference>
<evidence type="ECO:0000256" key="4">
    <source>
        <dbReference type="ARBA" id="ARBA00022801"/>
    </source>
</evidence>
<keyword evidence="10" id="KW-1185">Reference proteome</keyword>
<sequence length="684" mass="74104">MGRKRWVLHSFDRAAANALSESGQFSGLLSVLLAGRGFDDPQAAIAYINGTDAFEDPFSFADMDKAAERVEDAIENFERIAVYGDYDADGVTATAVLYSYLCARDADVRYYIPQREGEGYGLNKEAVAALHEDGVKLLITVDNGVSAHEEIDYANSLGMDVVVTDHHTPGDVLPNACAVVNPHRADCPSRFHDYAGVGVAFKLVQALEGGEPEGLLDEYADLVAIGTMGDVVPLKGENRALVQRGLLHLSNSDRAGVAALLDAAGMTGRRLTGTNVAFSLAPRINAAGRIGSPDRAVRLLLSEDPQEAKDLAQEIDGENRLRQQMEADILQKAQQILDENPAFAYDRVLVLAGEEWHKGVIGIVASKMVERYAKPCILISIEGDRAKGSGRSIEGFSLYDAIAACSIHLTRFGGHKLAAGLELEAGNVDEFRRAVNAYAAGLSTPMPLPKLTLDCKLRPASLSLEAVRDLHFLEPFGCENPAPLFGLFGMTLQSATPLAGGKHVRLNLWRDNVQVQAVWFGMPAAELAFSQGEKLDLAVSLSISEYRGEQSLSVIVKDARPSGLKEEACTEGLRLYESLQRGEPCREEELAALCPNRDEMAALFRYVRAQGGYRGSIDLLFHRLGLGSGKLLVALDALQELGIAAYENRAGQLDIRLLPTKGKVNLDDSAVLCELRRKRNEAGR</sequence>
<evidence type="ECO:0000256" key="5">
    <source>
        <dbReference type="ARBA" id="ARBA00022839"/>
    </source>
</evidence>
<feature type="domain" description="RecJ OB" evidence="8">
    <location>
        <begin position="453"/>
        <end position="558"/>
    </location>
</feature>
<dbReference type="Pfam" id="PF01368">
    <property type="entry name" value="DHH"/>
    <property type="match status" value="1"/>
</dbReference>
<dbReference type="Gene3D" id="3.90.1640.30">
    <property type="match status" value="1"/>
</dbReference>
<evidence type="ECO:0000256" key="2">
    <source>
        <dbReference type="ARBA" id="ARBA00019841"/>
    </source>
</evidence>
<dbReference type="RefSeq" id="WP_349217859.1">
    <property type="nucleotide sequence ID" value="NZ_JBBMFD010000001.1"/>
</dbReference>
<dbReference type="Proteomes" id="UP001489509">
    <property type="component" value="Unassembled WGS sequence"/>
</dbReference>
<evidence type="ECO:0000313" key="10">
    <source>
        <dbReference type="Proteomes" id="UP001489509"/>
    </source>
</evidence>
<dbReference type="Gene3D" id="3.10.310.30">
    <property type="match status" value="1"/>
</dbReference>
<keyword evidence="4" id="KW-0378">Hydrolase</keyword>
<dbReference type="InterPro" id="IPR003156">
    <property type="entry name" value="DHHA1_dom"/>
</dbReference>
<dbReference type="Pfam" id="PF17768">
    <property type="entry name" value="RecJ_OB"/>
    <property type="match status" value="1"/>
</dbReference>
<organism evidence="9 10">
    <name type="scientific">Solibaculum intestinale</name>
    <dbReference type="NCBI Taxonomy" id="3133165"/>
    <lineage>
        <taxon>Bacteria</taxon>
        <taxon>Bacillati</taxon>
        <taxon>Bacillota</taxon>
        <taxon>Clostridia</taxon>
        <taxon>Eubacteriales</taxon>
        <taxon>Oscillospiraceae</taxon>
        <taxon>Solibaculum</taxon>
    </lineage>
</organism>
<dbReference type="PANTHER" id="PTHR30255:SF2">
    <property type="entry name" value="SINGLE-STRANDED-DNA-SPECIFIC EXONUCLEASE RECJ"/>
    <property type="match status" value="1"/>
</dbReference>
<evidence type="ECO:0000313" key="9">
    <source>
        <dbReference type="EMBL" id="MEQ2439602.1"/>
    </source>
</evidence>
<dbReference type="SUPFAM" id="SSF64182">
    <property type="entry name" value="DHH phosphoesterases"/>
    <property type="match status" value="1"/>
</dbReference>
<evidence type="ECO:0000256" key="1">
    <source>
        <dbReference type="ARBA" id="ARBA00005915"/>
    </source>
</evidence>
<protein>
    <recommendedName>
        <fullName evidence="2">Single-stranded-DNA-specific exonuclease RecJ</fullName>
    </recommendedName>
</protein>
<dbReference type="Pfam" id="PF02272">
    <property type="entry name" value="DHHA1"/>
    <property type="match status" value="1"/>
</dbReference>
<dbReference type="InterPro" id="IPR041122">
    <property type="entry name" value="RecJ_OB"/>
</dbReference>
<comment type="similarity">
    <text evidence="1">Belongs to the RecJ family.</text>
</comment>
<dbReference type="InterPro" id="IPR004610">
    <property type="entry name" value="RecJ"/>
</dbReference>
<evidence type="ECO:0000259" key="8">
    <source>
        <dbReference type="Pfam" id="PF17768"/>
    </source>
</evidence>
<accession>A0ABV1DX36</accession>
<evidence type="ECO:0000256" key="3">
    <source>
        <dbReference type="ARBA" id="ARBA00022722"/>
    </source>
</evidence>
<keyword evidence="3" id="KW-0540">Nuclease</keyword>
<gene>
    <name evidence="9" type="primary">recJ</name>
    <name evidence="9" type="ORF">WMO26_02025</name>
</gene>
<name>A0ABV1DX36_9FIRM</name>
<dbReference type="GO" id="GO:0004527">
    <property type="term" value="F:exonuclease activity"/>
    <property type="evidence" value="ECO:0007669"/>
    <property type="project" value="UniProtKB-KW"/>
</dbReference>
<evidence type="ECO:0000259" key="6">
    <source>
        <dbReference type="Pfam" id="PF01368"/>
    </source>
</evidence>
<dbReference type="InterPro" id="IPR038763">
    <property type="entry name" value="DHH_sf"/>
</dbReference>
<feature type="domain" description="DHHA1" evidence="7">
    <location>
        <begin position="347"/>
        <end position="439"/>
    </location>
</feature>
<comment type="caution">
    <text evidence="9">The sequence shown here is derived from an EMBL/GenBank/DDBJ whole genome shotgun (WGS) entry which is preliminary data.</text>
</comment>
<dbReference type="InterPro" id="IPR001667">
    <property type="entry name" value="DDH_dom"/>
</dbReference>
<keyword evidence="5 9" id="KW-0269">Exonuclease</keyword>
<feature type="domain" description="DDH" evidence="6">
    <location>
        <begin position="79"/>
        <end position="227"/>
    </location>
</feature>
<reference evidence="9 10" key="1">
    <citation type="submission" date="2024-03" db="EMBL/GenBank/DDBJ databases">
        <title>Human intestinal bacterial collection.</title>
        <authorList>
            <person name="Pauvert C."/>
            <person name="Hitch T.C.A."/>
            <person name="Clavel T."/>
        </authorList>
    </citation>
    <scope>NUCLEOTIDE SEQUENCE [LARGE SCALE GENOMIC DNA]</scope>
    <source>
        <strain evidence="9 10">CLA-JM-H44</strain>
    </source>
</reference>
<proteinExistence type="inferred from homology"/>
<dbReference type="NCBIfam" id="TIGR00644">
    <property type="entry name" value="recJ"/>
    <property type="match status" value="1"/>
</dbReference>
<dbReference type="EMBL" id="JBBMFD010000001">
    <property type="protein sequence ID" value="MEQ2439602.1"/>
    <property type="molecule type" value="Genomic_DNA"/>
</dbReference>
<evidence type="ECO:0000259" key="7">
    <source>
        <dbReference type="Pfam" id="PF02272"/>
    </source>
</evidence>
<dbReference type="PANTHER" id="PTHR30255">
    <property type="entry name" value="SINGLE-STRANDED-DNA-SPECIFIC EXONUCLEASE RECJ"/>
    <property type="match status" value="1"/>
</dbReference>